<keyword evidence="3" id="KW-1185">Reference proteome</keyword>
<evidence type="ECO:0000256" key="1">
    <source>
        <dbReference type="SAM" id="MobiDB-lite"/>
    </source>
</evidence>
<organism evidence="2 3">
    <name type="scientific">Gongylonema pulchrum</name>
    <dbReference type="NCBI Taxonomy" id="637853"/>
    <lineage>
        <taxon>Eukaryota</taxon>
        <taxon>Metazoa</taxon>
        <taxon>Ecdysozoa</taxon>
        <taxon>Nematoda</taxon>
        <taxon>Chromadorea</taxon>
        <taxon>Rhabditida</taxon>
        <taxon>Spirurina</taxon>
        <taxon>Spiruromorpha</taxon>
        <taxon>Spiruroidea</taxon>
        <taxon>Gongylonematidae</taxon>
        <taxon>Gongylonema</taxon>
    </lineage>
</organism>
<feature type="region of interest" description="Disordered" evidence="1">
    <location>
        <begin position="79"/>
        <end position="103"/>
    </location>
</feature>
<evidence type="ECO:0000313" key="2">
    <source>
        <dbReference type="EMBL" id="VDK37356.1"/>
    </source>
</evidence>
<dbReference type="EMBL" id="UYRT01004842">
    <property type="protein sequence ID" value="VDK37356.1"/>
    <property type="molecule type" value="Genomic_DNA"/>
</dbReference>
<gene>
    <name evidence="2" type="ORF">GPUH_LOCUS3002</name>
</gene>
<protein>
    <submittedName>
        <fullName evidence="2">Uncharacterized protein</fullName>
    </submittedName>
</protein>
<name>A0A3P6PC97_9BILA</name>
<sequence length="103" mass="11288">MLPSCSSSFIIGPDGQPLTDEERAFLEENFGKLEANDATLDNDDLSDEYDEFLTTVDNEEAKKCVAEIEVAEIEQQLARSTLTGGLDRRENGPTENGTGRTTT</sequence>
<dbReference type="Proteomes" id="UP000271098">
    <property type="component" value="Unassembled WGS sequence"/>
</dbReference>
<dbReference type="OrthoDB" id="8171816at2759"/>
<proteinExistence type="predicted"/>
<dbReference type="AlphaFoldDB" id="A0A3P6PC97"/>
<feature type="compositionally biased region" description="Polar residues" evidence="1">
    <location>
        <begin position="93"/>
        <end position="103"/>
    </location>
</feature>
<reference evidence="2 3" key="1">
    <citation type="submission" date="2018-11" db="EMBL/GenBank/DDBJ databases">
        <authorList>
            <consortium name="Pathogen Informatics"/>
        </authorList>
    </citation>
    <scope>NUCLEOTIDE SEQUENCE [LARGE SCALE GENOMIC DNA]</scope>
</reference>
<accession>A0A3P6PC97</accession>
<evidence type="ECO:0000313" key="3">
    <source>
        <dbReference type="Proteomes" id="UP000271098"/>
    </source>
</evidence>